<dbReference type="EMBL" id="MNCJ02000332">
    <property type="protein sequence ID" value="KAF5755677.1"/>
    <property type="molecule type" value="Genomic_DNA"/>
</dbReference>
<comment type="caution">
    <text evidence="1">The sequence shown here is derived from an EMBL/GenBank/DDBJ whole genome shotgun (WGS) entry which is preliminary data.</text>
</comment>
<organism evidence="1 2">
    <name type="scientific">Helianthus annuus</name>
    <name type="common">Common sunflower</name>
    <dbReference type="NCBI Taxonomy" id="4232"/>
    <lineage>
        <taxon>Eukaryota</taxon>
        <taxon>Viridiplantae</taxon>
        <taxon>Streptophyta</taxon>
        <taxon>Embryophyta</taxon>
        <taxon>Tracheophyta</taxon>
        <taxon>Spermatophyta</taxon>
        <taxon>Magnoliopsida</taxon>
        <taxon>eudicotyledons</taxon>
        <taxon>Gunneridae</taxon>
        <taxon>Pentapetalae</taxon>
        <taxon>asterids</taxon>
        <taxon>campanulids</taxon>
        <taxon>Asterales</taxon>
        <taxon>Asteraceae</taxon>
        <taxon>Asteroideae</taxon>
        <taxon>Heliantheae alliance</taxon>
        <taxon>Heliantheae</taxon>
        <taxon>Helianthus</taxon>
    </lineage>
</organism>
<keyword evidence="2" id="KW-1185">Reference proteome</keyword>
<dbReference type="InterPro" id="IPR027728">
    <property type="entry name" value="Topless_fam"/>
</dbReference>
<reference evidence="1" key="2">
    <citation type="submission" date="2020-06" db="EMBL/GenBank/DDBJ databases">
        <title>Helianthus annuus Genome sequencing and assembly Release 2.</title>
        <authorList>
            <person name="Gouzy J."/>
            <person name="Langlade N."/>
            <person name="Munos S."/>
        </authorList>
    </citation>
    <scope>NUCLEOTIDE SEQUENCE</scope>
    <source>
        <tissue evidence="1">Leaves</tissue>
    </source>
</reference>
<dbReference type="PANTHER" id="PTHR44083:SF45">
    <property type="entry name" value="TOPLESS-RELATED PROTEIN 1"/>
    <property type="match status" value="1"/>
</dbReference>
<reference evidence="1" key="1">
    <citation type="journal article" date="2017" name="Nature">
        <title>The sunflower genome provides insights into oil metabolism, flowering and Asterid evolution.</title>
        <authorList>
            <person name="Badouin H."/>
            <person name="Gouzy J."/>
            <person name="Grassa C.J."/>
            <person name="Murat F."/>
            <person name="Staton S.E."/>
            <person name="Cottret L."/>
            <person name="Lelandais-Briere C."/>
            <person name="Owens G.L."/>
            <person name="Carrere S."/>
            <person name="Mayjonade B."/>
            <person name="Legrand L."/>
            <person name="Gill N."/>
            <person name="Kane N.C."/>
            <person name="Bowers J.E."/>
            <person name="Hubner S."/>
            <person name="Bellec A."/>
            <person name="Berard A."/>
            <person name="Berges H."/>
            <person name="Blanchet N."/>
            <person name="Boniface M.C."/>
            <person name="Brunel D."/>
            <person name="Catrice O."/>
            <person name="Chaidir N."/>
            <person name="Claudel C."/>
            <person name="Donnadieu C."/>
            <person name="Faraut T."/>
            <person name="Fievet G."/>
            <person name="Helmstetter N."/>
            <person name="King M."/>
            <person name="Knapp S.J."/>
            <person name="Lai Z."/>
            <person name="Le Paslier M.C."/>
            <person name="Lippi Y."/>
            <person name="Lorenzon L."/>
            <person name="Mandel J.R."/>
            <person name="Marage G."/>
            <person name="Marchand G."/>
            <person name="Marquand E."/>
            <person name="Bret-Mestries E."/>
            <person name="Morien E."/>
            <person name="Nambeesan S."/>
            <person name="Nguyen T."/>
            <person name="Pegot-Espagnet P."/>
            <person name="Pouilly N."/>
            <person name="Raftis F."/>
            <person name="Sallet E."/>
            <person name="Schiex T."/>
            <person name="Thomas J."/>
            <person name="Vandecasteele C."/>
            <person name="Vares D."/>
            <person name="Vear F."/>
            <person name="Vautrin S."/>
            <person name="Crespi M."/>
            <person name="Mangin B."/>
            <person name="Burke J.M."/>
            <person name="Salse J."/>
            <person name="Munos S."/>
            <person name="Vincourt P."/>
            <person name="Rieseberg L.H."/>
            <person name="Langlade N.B."/>
        </authorList>
    </citation>
    <scope>NUCLEOTIDE SEQUENCE</scope>
    <source>
        <tissue evidence="1">Leaves</tissue>
    </source>
</reference>
<dbReference type="Gramene" id="mRNA:HanXRQr2_Chr17g0805461">
    <property type="protein sequence ID" value="mRNA:HanXRQr2_Chr17g0805461"/>
    <property type="gene ID" value="HanXRQr2_Chr17g0805461"/>
</dbReference>
<dbReference type="PANTHER" id="PTHR44083">
    <property type="entry name" value="TOPLESS-RELATED PROTEIN 1-RELATED"/>
    <property type="match status" value="1"/>
</dbReference>
<gene>
    <name evidence="1" type="ORF">HanXRQr2_Chr17g0805461</name>
</gene>
<dbReference type="GO" id="GO:0006355">
    <property type="term" value="P:regulation of DNA-templated transcription"/>
    <property type="evidence" value="ECO:0007669"/>
    <property type="project" value="InterPro"/>
</dbReference>
<name>A0A9K3DHL3_HELAN</name>
<proteinExistence type="predicted"/>
<sequence>MDNVQLLTSVDADVGLPASPRIRFNKDGALLAVSAQDNGIKILANSDGLRLPRTFENLSFDGSASRTPEAAKPTINALSAAAPSSAALAERVASVGSISAVNGDARSLPGVKPRIVEESTNQRFGNYRRLMKLRNVDC</sequence>
<evidence type="ECO:0000313" key="1">
    <source>
        <dbReference type="EMBL" id="KAF5755677.1"/>
    </source>
</evidence>
<protein>
    <submittedName>
        <fullName evidence="1">Topless family protein</fullName>
    </submittedName>
</protein>
<evidence type="ECO:0000313" key="2">
    <source>
        <dbReference type="Proteomes" id="UP000215914"/>
    </source>
</evidence>
<dbReference type="Proteomes" id="UP000215914">
    <property type="component" value="Unassembled WGS sequence"/>
</dbReference>
<accession>A0A9K3DHL3</accession>
<dbReference type="AlphaFoldDB" id="A0A9K3DHL3"/>